<evidence type="ECO:0000256" key="8">
    <source>
        <dbReference type="ARBA" id="ARBA00038436"/>
    </source>
</evidence>
<dbReference type="GO" id="GO:0015740">
    <property type="term" value="P:C4-dicarboxylate transport"/>
    <property type="evidence" value="ECO:0007669"/>
    <property type="project" value="TreeGrafter"/>
</dbReference>
<keyword evidence="2 9" id="KW-0813">Transport</keyword>
<organism evidence="11 12">
    <name type="scientific">Ramlibacter ginsenosidimutans</name>
    <dbReference type="NCBI Taxonomy" id="502333"/>
    <lineage>
        <taxon>Bacteria</taxon>
        <taxon>Pseudomonadati</taxon>
        <taxon>Pseudomonadota</taxon>
        <taxon>Betaproteobacteria</taxon>
        <taxon>Burkholderiales</taxon>
        <taxon>Comamonadaceae</taxon>
        <taxon>Ramlibacter</taxon>
    </lineage>
</organism>
<evidence type="ECO:0000256" key="6">
    <source>
        <dbReference type="ARBA" id="ARBA00022989"/>
    </source>
</evidence>
<sequence>MDRIVNLYFKLLEVLLVLCLGAMVVMVLGNVILRYGFNSGITVSEELSRFGFVWLTFVGAVVGLREGAHLGVDTLVRKLPMLGRRLCFLASEALMLLCCVLFFVGTWRQHDINAGTLSPVAEISMEWVFGVAYLCAGSMALIIVARLLRFATGQLSDDDLIAVADSEEQALVDASSEGARA</sequence>
<dbReference type="RefSeq" id="WP_201174449.1">
    <property type="nucleotide sequence ID" value="NZ_JAEPWM010000008.1"/>
</dbReference>
<dbReference type="AlphaFoldDB" id="A0A934WNV5"/>
<accession>A0A934WNV5</accession>
<comment type="subunit">
    <text evidence="9">The complex comprises the extracytoplasmic solute receptor protein and the two transmembrane proteins.</text>
</comment>
<reference evidence="11" key="2">
    <citation type="submission" date="2021-01" db="EMBL/GenBank/DDBJ databases">
        <authorList>
            <person name="Kang M."/>
        </authorList>
    </citation>
    <scope>NUCLEOTIDE SEQUENCE</scope>
    <source>
        <strain evidence="11">KACC 17527</strain>
    </source>
</reference>
<dbReference type="Pfam" id="PF04290">
    <property type="entry name" value="DctQ"/>
    <property type="match status" value="1"/>
</dbReference>
<dbReference type="PANTHER" id="PTHR35011:SF2">
    <property type="entry name" value="2,3-DIKETO-L-GULONATE TRAP TRANSPORTER SMALL PERMEASE PROTEIN YIAM"/>
    <property type="match status" value="1"/>
</dbReference>
<dbReference type="GO" id="GO:0005886">
    <property type="term" value="C:plasma membrane"/>
    <property type="evidence" value="ECO:0007669"/>
    <property type="project" value="UniProtKB-SubCell"/>
</dbReference>
<dbReference type="PANTHER" id="PTHR35011">
    <property type="entry name" value="2,3-DIKETO-L-GULONATE TRAP TRANSPORTER SMALL PERMEASE PROTEIN YIAM"/>
    <property type="match status" value="1"/>
</dbReference>
<feature type="domain" description="Tripartite ATP-independent periplasmic transporters DctQ component" evidence="10">
    <location>
        <begin position="23"/>
        <end position="151"/>
    </location>
</feature>
<evidence type="ECO:0000313" key="12">
    <source>
        <dbReference type="Proteomes" id="UP000630528"/>
    </source>
</evidence>
<dbReference type="Proteomes" id="UP000630528">
    <property type="component" value="Unassembled WGS sequence"/>
</dbReference>
<dbReference type="InterPro" id="IPR055348">
    <property type="entry name" value="DctQ"/>
</dbReference>
<evidence type="ECO:0000256" key="1">
    <source>
        <dbReference type="ARBA" id="ARBA00004429"/>
    </source>
</evidence>
<dbReference type="GO" id="GO:0022857">
    <property type="term" value="F:transmembrane transporter activity"/>
    <property type="evidence" value="ECO:0007669"/>
    <property type="project" value="UniProtKB-UniRule"/>
</dbReference>
<name>A0A934WNV5_9BURK</name>
<reference evidence="11" key="1">
    <citation type="journal article" date="2012" name="J. Microbiol. Biotechnol.">
        <title>Ramlibacter ginsenosidimutans sp. nov., with ginsenoside-converting activity.</title>
        <authorList>
            <person name="Wang L."/>
            <person name="An D.S."/>
            <person name="Kim S.G."/>
            <person name="Jin F.X."/>
            <person name="Kim S.C."/>
            <person name="Lee S.T."/>
            <person name="Im W.T."/>
        </authorList>
    </citation>
    <scope>NUCLEOTIDE SEQUENCE</scope>
    <source>
        <strain evidence="11">KACC 17527</strain>
    </source>
</reference>
<feature type="transmembrane region" description="Helical" evidence="9">
    <location>
        <begin position="127"/>
        <end position="148"/>
    </location>
</feature>
<keyword evidence="4 9" id="KW-0997">Cell inner membrane</keyword>
<proteinExistence type="inferred from homology"/>
<comment type="caution">
    <text evidence="11">The sequence shown here is derived from an EMBL/GenBank/DDBJ whole genome shotgun (WGS) entry which is preliminary data.</text>
</comment>
<dbReference type="EMBL" id="JAEPWM010000008">
    <property type="protein sequence ID" value="MBK6007955.1"/>
    <property type="molecule type" value="Genomic_DNA"/>
</dbReference>
<evidence type="ECO:0000259" key="10">
    <source>
        <dbReference type="Pfam" id="PF04290"/>
    </source>
</evidence>
<keyword evidence="5 9" id="KW-0812">Transmembrane</keyword>
<gene>
    <name evidence="11" type="ORF">JJB11_17790</name>
</gene>
<feature type="transmembrane region" description="Helical" evidence="9">
    <location>
        <begin position="86"/>
        <end position="107"/>
    </location>
</feature>
<comment type="similarity">
    <text evidence="8 9">Belongs to the TRAP transporter small permease family.</text>
</comment>
<protein>
    <recommendedName>
        <fullName evidence="9">TRAP transporter small permease protein</fullName>
    </recommendedName>
</protein>
<evidence type="ECO:0000313" key="11">
    <source>
        <dbReference type="EMBL" id="MBK6007955.1"/>
    </source>
</evidence>
<evidence type="ECO:0000256" key="3">
    <source>
        <dbReference type="ARBA" id="ARBA00022475"/>
    </source>
</evidence>
<keyword evidence="7 9" id="KW-0472">Membrane</keyword>
<feature type="transmembrane region" description="Helical" evidence="9">
    <location>
        <begin position="12"/>
        <end position="35"/>
    </location>
</feature>
<keyword evidence="12" id="KW-1185">Reference proteome</keyword>
<evidence type="ECO:0000256" key="2">
    <source>
        <dbReference type="ARBA" id="ARBA00022448"/>
    </source>
</evidence>
<evidence type="ECO:0000256" key="4">
    <source>
        <dbReference type="ARBA" id="ARBA00022519"/>
    </source>
</evidence>
<evidence type="ECO:0000256" key="5">
    <source>
        <dbReference type="ARBA" id="ARBA00022692"/>
    </source>
</evidence>
<keyword evidence="6 9" id="KW-1133">Transmembrane helix</keyword>
<evidence type="ECO:0000256" key="9">
    <source>
        <dbReference type="RuleBase" id="RU369079"/>
    </source>
</evidence>
<dbReference type="InterPro" id="IPR007387">
    <property type="entry name" value="TRAP_DctQ"/>
</dbReference>
<feature type="transmembrane region" description="Helical" evidence="9">
    <location>
        <begin position="47"/>
        <end position="65"/>
    </location>
</feature>
<keyword evidence="3" id="KW-1003">Cell membrane</keyword>
<comment type="subcellular location">
    <subcellularLocation>
        <location evidence="1 9">Cell inner membrane</location>
        <topology evidence="1 9">Multi-pass membrane protein</topology>
    </subcellularLocation>
</comment>
<comment type="function">
    <text evidence="9">Part of the tripartite ATP-independent periplasmic (TRAP) transport system.</text>
</comment>
<evidence type="ECO:0000256" key="7">
    <source>
        <dbReference type="ARBA" id="ARBA00023136"/>
    </source>
</evidence>